<accession>A0A4C1W5J5</accession>
<comment type="caution">
    <text evidence="1">The sequence shown here is derived from an EMBL/GenBank/DDBJ whole genome shotgun (WGS) entry which is preliminary data.</text>
</comment>
<keyword evidence="2" id="KW-1185">Reference proteome</keyword>
<reference evidence="1 2" key="1">
    <citation type="journal article" date="2019" name="Commun. Biol.">
        <title>The bagworm genome reveals a unique fibroin gene that provides high tensile strength.</title>
        <authorList>
            <person name="Kono N."/>
            <person name="Nakamura H."/>
            <person name="Ohtoshi R."/>
            <person name="Tomita M."/>
            <person name="Numata K."/>
            <person name="Arakawa K."/>
        </authorList>
    </citation>
    <scope>NUCLEOTIDE SEQUENCE [LARGE SCALE GENOMIC DNA]</scope>
</reference>
<evidence type="ECO:0000313" key="2">
    <source>
        <dbReference type="Proteomes" id="UP000299102"/>
    </source>
</evidence>
<dbReference type="AlphaFoldDB" id="A0A4C1W5J5"/>
<name>A0A4C1W5J5_EUMVA</name>
<dbReference type="EMBL" id="BGZK01000481">
    <property type="protein sequence ID" value="GBP46341.1"/>
    <property type="molecule type" value="Genomic_DNA"/>
</dbReference>
<sequence length="89" mass="9919">MSVSRLRCTHATFLESHLFKDLEIKEPYKEGQFRAGIALFATVKSAPAPPRTAPLAPAPTALPGRYRFMNARRRDGEPFSAEFSTPLID</sequence>
<dbReference type="Proteomes" id="UP000299102">
    <property type="component" value="Unassembled WGS sequence"/>
</dbReference>
<evidence type="ECO:0000313" key="1">
    <source>
        <dbReference type="EMBL" id="GBP46341.1"/>
    </source>
</evidence>
<proteinExistence type="predicted"/>
<organism evidence="1 2">
    <name type="scientific">Eumeta variegata</name>
    <name type="common">Bagworm moth</name>
    <name type="synonym">Eumeta japonica</name>
    <dbReference type="NCBI Taxonomy" id="151549"/>
    <lineage>
        <taxon>Eukaryota</taxon>
        <taxon>Metazoa</taxon>
        <taxon>Ecdysozoa</taxon>
        <taxon>Arthropoda</taxon>
        <taxon>Hexapoda</taxon>
        <taxon>Insecta</taxon>
        <taxon>Pterygota</taxon>
        <taxon>Neoptera</taxon>
        <taxon>Endopterygota</taxon>
        <taxon>Lepidoptera</taxon>
        <taxon>Glossata</taxon>
        <taxon>Ditrysia</taxon>
        <taxon>Tineoidea</taxon>
        <taxon>Psychidae</taxon>
        <taxon>Oiketicinae</taxon>
        <taxon>Eumeta</taxon>
    </lineage>
</organism>
<protein>
    <submittedName>
        <fullName evidence="1">Uncharacterized protein</fullName>
    </submittedName>
</protein>
<gene>
    <name evidence="1" type="ORF">EVAR_39718_1</name>
</gene>